<reference evidence="1 2" key="1">
    <citation type="journal article" date="2011" name="Proc. Natl. Acad. Sci. U.S.A.">
        <title>Niche of harmful alga Aureococcus anophagefferens revealed through ecogenomics.</title>
        <authorList>
            <person name="Gobler C.J."/>
            <person name="Berry D.L."/>
            <person name="Dyhrman S.T."/>
            <person name="Wilhelm S.W."/>
            <person name="Salamov A."/>
            <person name="Lobanov A.V."/>
            <person name="Zhang Y."/>
            <person name="Collier J.L."/>
            <person name="Wurch L.L."/>
            <person name="Kustka A.B."/>
            <person name="Dill B.D."/>
            <person name="Shah M."/>
            <person name="VerBerkmoes N.C."/>
            <person name="Kuo A."/>
            <person name="Terry A."/>
            <person name="Pangilinan J."/>
            <person name="Lindquist E.A."/>
            <person name="Lucas S."/>
            <person name="Paulsen I.T."/>
            <person name="Hattenrath-Lehmann T.K."/>
            <person name="Talmage S.C."/>
            <person name="Walker E.A."/>
            <person name="Koch F."/>
            <person name="Burson A.M."/>
            <person name="Marcoval M.A."/>
            <person name="Tang Y.Z."/>
            <person name="Lecleir G.R."/>
            <person name="Coyne K.J."/>
            <person name="Berg G.M."/>
            <person name="Bertrand E.M."/>
            <person name="Saito M.A."/>
            <person name="Gladyshev V.N."/>
            <person name="Grigoriev I.V."/>
        </authorList>
    </citation>
    <scope>NUCLEOTIDE SEQUENCE [LARGE SCALE GENOMIC DNA]</scope>
    <source>
        <strain evidence="2">CCMP 1984</strain>
    </source>
</reference>
<dbReference type="EMBL" id="GL833176">
    <property type="protein sequence ID" value="EGB03336.1"/>
    <property type="molecule type" value="Genomic_DNA"/>
</dbReference>
<dbReference type="KEGG" id="aaf:AURANDRAFT_68098"/>
<dbReference type="SUPFAM" id="SSF52047">
    <property type="entry name" value="RNI-like"/>
    <property type="match status" value="1"/>
</dbReference>
<dbReference type="InterPro" id="IPR032675">
    <property type="entry name" value="LRR_dom_sf"/>
</dbReference>
<dbReference type="Pfam" id="PF13516">
    <property type="entry name" value="LRR_6"/>
    <property type="match status" value="2"/>
</dbReference>
<evidence type="ECO:0000313" key="2">
    <source>
        <dbReference type="Proteomes" id="UP000002729"/>
    </source>
</evidence>
<organism evidence="2">
    <name type="scientific">Aureococcus anophagefferens</name>
    <name type="common">Harmful bloom alga</name>
    <dbReference type="NCBI Taxonomy" id="44056"/>
    <lineage>
        <taxon>Eukaryota</taxon>
        <taxon>Sar</taxon>
        <taxon>Stramenopiles</taxon>
        <taxon>Ochrophyta</taxon>
        <taxon>Pelagophyceae</taxon>
        <taxon>Pelagomonadales</taxon>
        <taxon>Pelagomonadaceae</taxon>
        <taxon>Aureococcus</taxon>
    </lineage>
</organism>
<dbReference type="GeneID" id="20226607"/>
<dbReference type="InParanoid" id="F0YNH4"/>
<protein>
    <submittedName>
        <fullName evidence="1">Uncharacterized protein</fullName>
    </submittedName>
</protein>
<dbReference type="PANTHER" id="PTHR24114">
    <property type="entry name" value="LEUCINE RICH REPEAT FAMILY PROTEIN"/>
    <property type="match status" value="1"/>
</dbReference>
<name>F0YNH4_AURAN</name>
<gene>
    <name evidence="1" type="ORF">AURANDRAFT_68098</name>
</gene>
<dbReference type="InterPro" id="IPR052394">
    <property type="entry name" value="LRR-containing"/>
</dbReference>
<accession>F0YNH4</accession>
<dbReference type="Proteomes" id="UP000002729">
    <property type="component" value="Unassembled WGS sequence"/>
</dbReference>
<dbReference type="eggNOG" id="KOG4308">
    <property type="taxonomic scope" value="Eukaryota"/>
</dbReference>
<evidence type="ECO:0000313" key="1">
    <source>
        <dbReference type="EMBL" id="EGB03336.1"/>
    </source>
</evidence>
<keyword evidence="2" id="KW-1185">Reference proteome</keyword>
<proteinExistence type="predicted"/>
<sequence length="272" mass="29913">MLSTLVKIDGLWLAWFKPLKVLQSLVSFLRNNATKQLLAHPDMEQICSAVSPRVKCVKDSLTYLATKPDKTRYHISDANCLAKSVLDSENMTTLVLQSNLIDDDLLRMLMTGLIKVLFHDFSIYLSHNKVTNHGVRLLSKLLGARSVLTNLNLADNQVHTEGGRYLGRALRGNDSLVSLNLRLNRLVDDGGRVLLEGLHGNSTIIDLNLSANSMGSESANALANILADPCSRLSSLDLSCNDLTEQDLKHVMIALDENKVLLGFHSLGVANE</sequence>
<dbReference type="AlphaFoldDB" id="F0YNH4"/>
<dbReference type="OMA" id="MGSESAN"/>
<dbReference type="PANTHER" id="PTHR24114:SF2">
    <property type="entry name" value="F-BOX DOMAIN-CONTAINING PROTEIN-RELATED"/>
    <property type="match status" value="1"/>
</dbReference>
<dbReference type="RefSeq" id="XP_009041982.1">
    <property type="nucleotide sequence ID" value="XM_009043734.1"/>
</dbReference>
<dbReference type="InterPro" id="IPR001611">
    <property type="entry name" value="Leu-rich_rpt"/>
</dbReference>
<dbReference type="OrthoDB" id="341587at2759"/>
<dbReference type="Gene3D" id="3.80.10.10">
    <property type="entry name" value="Ribonuclease Inhibitor"/>
    <property type="match status" value="1"/>
</dbReference>
<dbReference type="SMART" id="SM00368">
    <property type="entry name" value="LRR_RI"/>
    <property type="match status" value="5"/>
</dbReference>